<name>A0A1B6CUC0_9HEMI</name>
<accession>A0A1B6CUC0</accession>
<evidence type="ECO:0008006" key="6">
    <source>
        <dbReference type="Google" id="ProtNLM"/>
    </source>
</evidence>
<protein>
    <recommendedName>
        <fullName evidence="6">Glucuronosyltransferase</fullName>
    </recommendedName>
</protein>
<organism evidence="2">
    <name type="scientific">Clastoptera arizonana</name>
    <name type="common">Arizona spittle bug</name>
    <dbReference type="NCBI Taxonomy" id="38151"/>
    <lineage>
        <taxon>Eukaryota</taxon>
        <taxon>Metazoa</taxon>
        <taxon>Ecdysozoa</taxon>
        <taxon>Arthropoda</taxon>
        <taxon>Hexapoda</taxon>
        <taxon>Insecta</taxon>
        <taxon>Pterygota</taxon>
        <taxon>Neoptera</taxon>
        <taxon>Paraneoptera</taxon>
        <taxon>Hemiptera</taxon>
        <taxon>Auchenorrhyncha</taxon>
        <taxon>Cercopoidea</taxon>
        <taxon>Clastopteridae</taxon>
        <taxon>Clastoptera</taxon>
    </lineage>
</organism>
<dbReference type="EMBL" id="GEDC01010928">
    <property type="protein sequence ID" value="JAS26370.1"/>
    <property type="molecule type" value="Transcribed_RNA"/>
</dbReference>
<evidence type="ECO:0000313" key="2">
    <source>
        <dbReference type="EMBL" id="JAS17007.1"/>
    </source>
</evidence>
<proteinExistence type="predicted"/>
<evidence type="ECO:0000313" key="3">
    <source>
        <dbReference type="EMBL" id="JAS18739.1"/>
    </source>
</evidence>
<evidence type="ECO:0000313" key="5">
    <source>
        <dbReference type="EMBL" id="JAS37115.1"/>
    </source>
</evidence>
<evidence type="ECO:0000313" key="4">
    <source>
        <dbReference type="EMBL" id="JAS26370.1"/>
    </source>
</evidence>
<dbReference type="EMBL" id="GEDC01018559">
    <property type="protein sequence ID" value="JAS18739.1"/>
    <property type="molecule type" value="Transcribed_RNA"/>
</dbReference>
<dbReference type="SUPFAM" id="SSF53756">
    <property type="entry name" value="UDP-Glycosyltransferase/glycogen phosphorylase"/>
    <property type="match status" value="1"/>
</dbReference>
<dbReference type="EMBL" id="GEDC01000183">
    <property type="protein sequence ID" value="JAS37115.1"/>
    <property type="molecule type" value="Transcribed_RNA"/>
</dbReference>
<keyword evidence="1" id="KW-0732">Signal</keyword>
<dbReference type="AlphaFoldDB" id="A0A1B6CUC0"/>
<feature type="chain" id="PRO_5008580660" description="Glucuronosyltransferase" evidence="1">
    <location>
        <begin position="22"/>
        <end position="223"/>
    </location>
</feature>
<feature type="signal peptide" evidence="1">
    <location>
        <begin position="1"/>
        <end position="21"/>
    </location>
</feature>
<evidence type="ECO:0000256" key="1">
    <source>
        <dbReference type="SAM" id="SignalP"/>
    </source>
</evidence>
<dbReference type="EMBL" id="GEDC01020291">
    <property type="protein sequence ID" value="JAS17007.1"/>
    <property type="molecule type" value="Transcribed_RNA"/>
</dbReference>
<sequence>MISRLCLDLFLVIVSFQGANILVFTPTGSHSHQNTYRPIFRELFRRGHNITYVTSLLDSNAPYHQIVVKDALEDFTAKFDVFEIRNFGLIANLIMYLRSLDWASTYLSDPRIQELIMSKDQHFDLVALESSLFQEVNANSGHKFQAPTVELLAVPPSFWFLHVTGNPYSFSCTTSSLSKSTGRMNFMERLKNTFVGMTNILFTKYFMMPKHSSGILVGRTDPL</sequence>
<reference evidence="2" key="1">
    <citation type="submission" date="2015-12" db="EMBL/GenBank/DDBJ databases">
        <title>De novo transcriptome assembly of four potential Pierce s Disease insect vectors from Arizona vineyards.</title>
        <authorList>
            <person name="Tassone E.E."/>
        </authorList>
    </citation>
    <scope>NUCLEOTIDE SEQUENCE</scope>
</reference>
<gene>
    <name evidence="5" type="ORF">g.43344</name>
    <name evidence="4" type="ORF">g.43347</name>
    <name evidence="2" type="ORF">g.43349</name>
    <name evidence="3" type="ORF">g.43351</name>
</gene>